<protein>
    <recommendedName>
        <fullName evidence="2">Fumarylacetoacetase-like C-terminal domain-containing protein</fullName>
    </recommendedName>
</protein>
<dbReference type="Pfam" id="PF01557">
    <property type="entry name" value="FAA_hydrolase"/>
    <property type="match status" value="1"/>
</dbReference>
<comment type="caution">
    <text evidence="3">The sequence shown here is derived from an EMBL/GenBank/DDBJ whole genome shotgun (WGS) entry which is preliminary data.</text>
</comment>
<sequence>MLPEFAAEEVDYEGEVALIIGTPARRVKVDRAWHHLAGLTAANDVSARDVQLGRRAHVGRPNVPVAKSFDSFKPLGPCMLSADDVDAGQPLVVRTHVDDELRQHASTTDMIFGFAELVSEISHYVTLEPGDVILTGTPAGVAENTGKFLKAGQTVRVEVDGVGTLSNSVCRMAPQNSPVGEGIVR</sequence>
<keyword evidence="4" id="KW-1185">Reference proteome</keyword>
<organism evidence="3 4">
    <name type="scientific">Pseudonocardia xishanensis</name>
    <dbReference type="NCBI Taxonomy" id="630995"/>
    <lineage>
        <taxon>Bacteria</taxon>
        <taxon>Bacillati</taxon>
        <taxon>Actinomycetota</taxon>
        <taxon>Actinomycetes</taxon>
        <taxon>Pseudonocardiales</taxon>
        <taxon>Pseudonocardiaceae</taxon>
        <taxon>Pseudonocardia</taxon>
    </lineage>
</organism>
<gene>
    <name evidence="3" type="ORF">GCM10023175_54260</name>
</gene>
<keyword evidence="1" id="KW-0479">Metal-binding</keyword>
<evidence type="ECO:0000259" key="2">
    <source>
        <dbReference type="Pfam" id="PF01557"/>
    </source>
</evidence>
<name>A0ABP8RZU5_9PSEU</name>
<evidence type="ECO:0000313" key="3">
    <source>
        <dbReference type="EMBL" id="GAA4554937.1"/>
    </source>
</evidence>
<dbReference type="PANTHER" id="PTHR11820">
    <property type="entry name" value="ACYLPYRUVASE"/>
    <property type="match status" value="1"/>
</dbReference>
<evidence type="ECO:0000256" key="1">
    <source>
        <dbReference type="ARBA" id="ARBA00022723"/>
    </source>
</evidence>
<dbReference type="EMBL" id="BAABGT010000087">
    <property type="protein sequence ID" value="GAA4554937.1"/>
    <property type="molecule type" value="Genomic_DNA"/>
</dbReference>
<dbReference type="Gene3D" id="3.90.850.10">
    <property type="entry name" value="Fumarylacetoacetase-like, C-terminal domain"/>
    <property type="match status" value="1"/>
</dbReference>
<dbReference type="Proteomes" id="UP001501598">
    <property type="component" value="Unassembled WGS sequence"/>
</dbReference>
<proteinExistence type="predicted"/>
<dbReference type="SUPFAM" id="SSF56529">
    <property type="entry name" value="FAH"/>
    <property type="match status" value="1"/>
</dbReference>
<reference evidence="4" key="1">
    <citation type="journal article" date="2019" name="Int. J. Syst. Evol. Microbiol.">
        <title>The Global Catalogue of Microorganisms (GCM) 10K type strain sequencing project: providing services to taxonomists for standard genome sequencing and annotation.</title>
        <authorList>
            <consortium name="The Broad Institute Genomics Platform"/>
            <consortium name="The Broad Institute Genome Sequencing Center for Infectious Disease"/>
            <person name="Wu L."/>
            <person name="Ma J."/>
        </authorList>
    </citation>
    <scope>NUCLEOTIDE SEQUENCE [LARGE SCALE GENOMIC DNA]</scope>
    <source>
        <strain evidence="4">JCM 17906</strain>
    </source>
</reference>
<evidence type="ECO:0000313" key="4">
    <source>
        <dbReference type="Proteomes" id="UP001501598"/>
    </source>
</evidence>
<feature type="domain" description="Fumarylacetoacetase-like C-terminal" evidence="2">
    <location>
        <begin position="3"/>
        <end position="169"/>
    </location>
</feature>
<dbReference type="InterPro" id="IPR011234">
    <property type="entry name" value="Fumarylacetoacetase-like_C"/>
</dbReference>
<accession>A0ABP8RZU5</accession>
<dbReference type="InterPro" id="IPR036663">
    <property type="entry name" value="Fumarylacetoacetase_C_sf"/>
</dbReference>